<comment type="caution">
    <text evidence="3">The sequence shown here is derived from an EMBL/GenBank/DDBJ whole genome shotgun (WGS) entry which is preliminary data.</text>
</comment>
<evidence type="ECO:0000256" key="2">
    <source>
        <dbReference type="SAM" id="SignalP"/>
    </source>
</evidence>
<evidence type="ECO:0008006" key="5">
    <source>
        <dbReference type="Google" id="ProtNLM"/>
    </source>
</evidence>
<accession>A0A9D1LJG6</accession>
<proteinExistence type="predicted"/>
<feature type="signal peptide" evidence="2">
    <location>
        <begin position="1"/>
        <end position="22"/>
    </location>
</feature>
<organism evidence="3 4">
    <name type="scientific">Candidatus Egerieicola faecale</name>
    <dbReference type="NCBI Taxonomy" id="2840774"/>
    <lineage>
        <taxon>Bacteria</taxon>
        <taxon>Bacillati</taxon>
        <taxon>Bacillota</taxon>
        <taxon>Clostridia</taxon>
        <taxon>Eubacteriales</taxon>
        <taxon>Oscillospiraceae</taxon>
        <taxon>Oscillospiraceae incertae sedis</taxon>
        <taxon>Candidatus Egerieicola</taxon>
    </lineage>
</organism>
<evidence type="ECO:0000256" key="1">
    <source>
        <dbReference type="SAM" id="MobiDB-lite"/>
    </source>
</evidence>
<protein>
    <recommendedName>
        <fullName evidence="5">Lipoprotein</fullName>
    </recommendedName>
</protein>
<sequence>MKKAKKCISLLLLTAAAVVVLAGCSASEESAQTSSSPEASPSSQISSSSQTSASSQTSSTTSQLEPLSQEWKSINEVGEYQGMLDSPIAEITLYGQAGNPYAQVTFSDADLLQTWSAYLTGLQLQEYYRYSQEDQNQLVGSPSPTVTVTTETGEYTLYFTLGVTEIIHTEVSGEETLESRQWEDGNYRLQSGGLIYTLSDPEGFPFEQTYEAAAQRHGTTGP</sequence>
<dbReference type="EMBL" id="DVMX01000096">
    <property type="protein sequence ID" value="HIU41860.1"/>
    <property type="molecule type" value="Genomic_DNA"/>
</dbReference>
<reference evidence="3" key="2">
    <citation type="journal article" date="2021" name="PeerJ">
        <title>Extensive microbial diversity within the chicken gut microbiome revealed by metagenomics and culture.</title>
        <authorList>
            <person name="Gilroy R."/>
            <person name="Ravi A."/>
            <person name="Getino M."/>
            <person name="Pursley I."/>
            <person name="Horton D.L."/>
            <person name="Alikhan N.F."/>
            <person name="Baker D."/>
            <person name="Gharbi K."/>
            <person name="Hall N."/>
            <person name="Watson M."/>
            <person name="Adriaenssens E.M."/>
            <person name="Foster-Nyarko E."/>
            <person name="Jarju S."/>
            <person name="Secka A."/>
            <person name="Antonio M."/>
            <person name="Oren A."/>
            <person name="Chaudhuri R.R."/>
            <person name="La Ragione R."/>
            <person name="Hildebrand F."/>
            <person name="Pallen M.J."/>
        </authorList>
    </citation>
    <scope>NUCLEOTIDE SEQUENCE</scope>
    <source>
        <strain evidence="3">4509</strain>
    </source>
</reference>
<name>A0A9D1LJG6_9FIRM</name>
<evidence type="ECO:0000313" key="4">
    <source>
        <dbReference type="Proteomes" id="UP000824082"/>
    </source>
</evidence>
<reference evidence="3" key="1">
    <citation type="submission" date="2020-10" db="EMBL/GenBank/DDBJ databases">
        <authorList>
            <person name="Gilroy R."/>
        </authorList>
    </citation>
    <scope>NUCLEOTIDE SEQUENCE</scope>
    <source>
        <strain evidence="3">4509</strain>
    </source>
</reference>
<dbReference type="AlphaFoldDB" id="A0A9D1LJG6"/>
<feature type="region of interest" description="Disordered" evidence="1">
    <location>
        <begin position="29"/>
        <end position="67"/>
    </location>
</feature>
<dbReference type="PROSITE" id="PS51257">
    <property type="entry name" value="PROKAR_LIPOPROTEIN"/>
    <property type="match status" value="1"/>
</dbReference>
<feature type="chain" id="PRO_5038824798" description="Lipoprotein" evidence="2">
    <location>
        <begin position="23"/>
        <end position="222"/>
    </location>
</feature>
<dbReference type="Proteomes" id="UP000824082">
    <property type="component" value="Unassembled WGS sequence"/>
</dbReference>
<keyword evidence="2" id="KW-0732">Signal</keyword>
<gene>
    <name evidence="3" type="ORF">IAD19_04830</name>
</gene>
<evidence type="ECO:0000313" key="3">
    <source>
        <dbReference type="EMBL" id="HIU41860.1"/>
    </source>
</evidence>